<protein>
    <submittedName>
        <fullName evidence="4">HXXXD-type acyl-transferase family protein</fullName>
    </submittedName>
</protein>
<dbReference type="PANTHER" id="PTHR31642">
    <property type="entry name" value="TRICHOTHECENE 3-O-ACETYLTRANSFERASE"/>
    <property type="match status" value="1"/>
</dbReference>
<keyword evidence="5" id="KW-1185">Reference proteome</keyword>
<name>A0AAV8EDT9_9POAL</name>
<organism evidence="4 5">
    <name type="scientific">Rhynchospora pubera</name>
    <dbReference type="NCBI Taxonomy" id="906938"/>
    <lineage>
        <taxon>Eukaryota</taxon>
        <taxon>Viridiplantae</taxon>
        <taxon>Streptophyta</taxon>
        <taxon>Embryophyta</taxon>
        <taxon>Tracheophyta</taxon>
        <taxon>Spermatophyta</taxon>
        <taxon>Magnoliopsida</taxon>
        <taxon>Liliopsida</taxon>
        <taxon>Poales</taxon>
        <taxon>Cyperaceae</taxon>
        <taxon>Cyperoideae</taxon>
        <taxon>Rhynchosporeae</taxon>
        <taxon>Rhynchospora</taxon>
    </lineage>
</organism>
<dbReference type="GO" id="GO:0016747">
    <property type="term" value="F:acyltransferase activity, transferring groups other than amino-acyl groups"/>
    <property type="evidence" value="ECO:0007669"/>
    <property type="project" value="TreeGrafter"/>
</dbReference>
<dbReference type="InterPro" id="IPR023213">
    <property type="entry name" value="CAT-like_dom_sf"/>
</dbReference>
<evidence type="ECO:0000256" key="3">
    <source>
        <dbReference type="ARBA" id="ARBA00023315"/>
    </source>
</evidence>
<keyword evidence="3" id="KW-0012">Acyltransferase</keyword>
<evidence type="ECO:0000313" key="5">
    <source>
        <dbReference type="Proteomes" id="UP001140206"/>
    </source>
</evidence>
<accession>A0AAV8EDT9</accession>
<proteinExistence type="inferred from homology"/>
<evidence type="ECO:0000313" key="4">
    <source>
        <dbReference type="EMBL" id="KAJ4777444.1"/>
    </source>
</evidence>
<comment type="similarity">
    <text evidence="1">Belongs to the plant acyltransferase family.</text>
</comment>
<reference evidence="4" key="1">
    <citation type="submission" date="2022-08" db="EMBL/GenBank/DDBJ databases">
        <authorList>
            <person name="Marques A."/>
        </authorList>
    </citation>
    <scope>NUCLEOTIDE SEQUENCE</scope>
    <source>
        <strain evidence="4">RhyPub2mFocal</strain>
        <tissue evidence="4">Leaves</tissue>
    </source>
</reference>
<dbReference type="Gene3D" id="3.30.559.10">
    <property type="entry name" value="Chloramphenicol acetyltransferase-like domain"/>
    <property type="match status" value="2"/>
</dbReference>
<dbReference type="InterPro" id="IPR050317">
    <property type="entry name" value="Plant_Fungal_Acyltransferase"/>
</dbReference>
<sequence>MESRGASPATAAHPCRLLPEFLSLDLCKELEFIHRSCATVGYRTSVLSTTLAHLSATGCSHLLLPFVKVHEQLKEAVQSSDTLIPLTIFDRAAFPGHVPHIFAFQSPTPSNKQLKHGLSQVLSHFPHAAGRLTLDSKHQLCIALNNAGVRVVEVRVSSIVCKNISLEGTKNLKELYPSIDGGAEELMQVQLNRYMCGGLVIGMTCHHFLGDGQSISFFCSAWAQTVRAPGMHVLATPFLDRGAIFIPRKIPRTSFDHANIEFKKRVFNSIFDSGTSRNKAKNFTIHFSMDFISKLMALVPGGCTKFEGLLSHLWKKITAARGVKETDFTEIKIAVNCRGRVKPAVPMNFFGNCWTRSQVSRHSGSQVNNEVVISTNT</sequence>
<gene>
    <name evidence="4" type="ORF">LUZ62_061701</name>
</gene>
<keyword evidence="2" id="KW-0808">Transferase</keyword>
<dbReference type="AlphaFoldDB" id="A0AAV8EDT9"/>
<dbReference type="EMBL" id="JAMFTS010000003">
    <property type="protein sequence ID" value="KAJ4777444.1"/>
    <property type="molecule type" value="Genomic_DNA"/>
</dbReference>
<evidence type="ECO:0000256" key="1">
    <source>
        <dbReference type="ARBA" id="ARBA00009861"/>
    </source>
</evidence>
<comment type="caution">
    <text evidence="4">The sequence shown here is derived from an EMBL/GenBank/DDBJ whole genome shotgun (WGS) entry which is preliminary data.</text>
</comment>
<dbReference type="PANTHER" id="PTHR31642:SF278">
    <property type="entry name" value="TRYPTAMINE HYDROXYCINNAMOYLTRANSFERASE 1"/>
    <property type="match status" value="1"/>
</dbReference>
<dbReference type="Proteomes" id="UP001140206">
    <property type="component" value="Chromosome 3"/>
</dbReference>
<dbReference type="Pfam" id="PF02458">
    <property type="entry name" value="Transferase"/>
    <property type="match status" value="1"/>
</dbReference>
<evidence type="ECO:0000256" key="2">
    <source>
        <dbReference type="ARBA" id="ARBA00022679"/>
    </source>
</evidence>